<evidence type="ECO:0008006" key="4">
    <source>
        <dbReference type="Google" id="ProtNLM"/>
    </source>
</evidence>
<keyword evidence="1" id="KW-0812">Transmembrane</keyword>
<keyword evidence="1" id="KW-1133">Transmembrane helix</keyword>
<feature type="non-terminal residue" evidence="2">
    <location>
        <position position="1"/>
    </location>
</feature>
<reference evidence="2 3" key="1">
    <citation type="submission" date="2024-02" db="EMBL/GenBank/DDBJ databases">
        <authorList>
            <person name="Chen Y."/>
            <person name="Shah S."/>
            <person name="Dougan E. K."/>
            <person name="Thang M."/>
            <person name="Chan C."/>
        </authorList>
    </citation>
    <scope>NUCLEOTIDE SEQUENCE [LARGE SCALE GENOMIC DNA]</scope>
</reference>
<keyword evidence="3" id="KW-1185">Reference proteome</keyword>
<sequence>DTQSECQSQSLLGICEWPKLCECPTEYFGEECEEERTQFEPQNDTCVELASQPWVCKGLVIASSREDAQTLCSDKQDCTTWKELKDTVGQLRAIDLGSIVLHGIAVLATSLCFLVALERYQINQIRWFEEGFLHGSARLESQEDGWHVAATGGCGHLRFLDRLDRTVDLEGTEPRLSTVPLPLHFRDPKRTA</sequence>
<organism evidence="2 3">
    <name type="scientific">Durusdinium trenchii</name>
    <dbReference type="NCBI Taxonomy" id="1381693"/>
    <lineage>
        <taxon>Eukaryota</taxon>
        <taxon>Sar</taxon>
        <taxon>Alveolata</taxon>
        <taxon>Dinophyceae</taxon>
        <taxon>Suessiales</taxon>
        <taxon>Symbiodiniaceae</taxon>
        <taxon>Durusdinium</taxon>
    </lineage>
</organism>
<keyword evidence="1" id="KW-0472">Membrane</keyword>
<evidence type="ECO:0000313" key="2">
    <source>
        <dbReference type="EMBL" id="CAK9034580.1"/>
    </source>
</evidence>
<dbReference type="Proteomes" id="UP001642464">
    <property type="component" value="Unassembled WGS sequence"/>
</dbReference>
<evidence type="ECO:0000313" key="3">
    <source>
        <dbReference type="Proteomes" id="UP001642464"/>
    </source>
</evidence>
<evidence type="ECO:0000256" key="1">
    <source>
        <dbReference type="SAM" id="Phobius"/>
    </source>
</evidence>
<feature type="transmembrane region" description="Helical" evidence="1">
    <location>
        <begin position="99"/>
        <end position="117"/>
    </location>
</feature>
<protein>
    <recommendedName>
        <fullName evidence="4">EGF-like domain-containing protein</fullName>
    </recommendedName>
</protein>
<comment type="caution">
    <text evidence="2">The sequence shown here is derived from an EMBL/GenBank/DDBJ whole genome shotgun (WGS) entry which is preliminary data.</text>
</comment>
<name>A0ABP0L898_9DINO</name>
<dbReference type="EMBL" id="CAXAMM010014759">
    <property type="protein sequence ID" value="CAK9034580.1"/>
    <property type="molecule type" value="Genomic_DNA"/>
</dbReference>
<accession>A0ABP0L898</accession>
<gene>
    <name evidence="2" type="ORF">SCF082_LOCUS20915</name>
</gene>
<proteinExistence type="predicted"/>